<feature type="region of interest" description="Disordered" evidence="1">
    <location>
        <begin position="1"/>
        <end position="46"/>
    </location>
</feature>
<dbReference type="InterPro" id="IPR025676">
    <property type="entry name" value="Clr5_dom"/>
</dbReference>
<feature type="region of interest" description="Disordered" evidence="1">
    <location>
        <begin position="712"/>
        <end position="733"/>
    </location>
</feature>
<organism evidence="3 4">
    <name type="scientific">Exophiala mesophila</name>
    <name type="common">Black yeast-like fungus</name>
    <dbReference type="NCBI Taxonomy" id="212818"/>
    <lineage>
        <taxon>Eukaryota</taxon>
        <taxon>Fungi</taxon>
        <taxon>Dikarya</taxon>
        <taxon>Ascomycota</taxon>
        <taxon>Pezizomycotina</taxon>
        <taxon>Eurotiomycetes</taxon>
        <taxon>Chaetothyriomycetidae</taxon>
        <taxon>Chaetothyriales</taxon>
        <taxon>Herpotrichiellaceae</taxon>
        <taxon>Exophiala</taxon>
    </lineage>
</organism>
<evidence type="ECO:0000256" key="1">
    <source>
        <dbReference type="SAM" id="MobiDB-lite"/>
    </source>
</evidence>
<feature type="compositionally biased region" description="Polar residues" evidence="1">
    <location>
        <begin position="715"/>
        <end position="733"/>
    </location>
</feature>
<accession>A0A438MWF5</accession>
<dbReference type="Pfam" id="PF14420">
    <property type="entry name" value="Clr5"/>
    <property type="match status" value="1"/>
</dbReference>
<evidence type="ECO:0000259" key="2">
    <source>
        <dbReference type="Pfam" id="PF14420"/>
    </source>
</evidence>
<feature type="compositionally biased region" description="Basic and acidic residues" evidence="1">
    <location>
        <begin position="765"/>
        <end position="779"/>
    </location>
</feature>
<comment type="caution">
    <text evidence="3">The sequence shown here is derived from an EMBL/GenBank/DDBJ whole genome shotgun (WGS) entry which is preliminary data.</text>
</comment>
<dbReference type="SUPFAM" id="SSF48452">
    <property type="entry name" value="TPR-like"/>
    <property type="match status" value="1"/>
</dbReference>
<feature type="domain" description="Clr5" evidence="2">
    <location>
        <begin position="45"/>
        <end position="95"/>
    </location>
</feature>
<feature type="compositionally biased region" description="Polar residues" evidence="1">
    <location>
        <begin position="8"/>
        <end position="32"/>
    </location>
</feature>
<evidence type="ECO:0000313" key="4">
    <source>
        <dbReference type="Proteomes" id="UP000288859"/>
    </source>
</evidence>
<reference evidence="3 4" key="1">
    <citation type="submission" date="2017-03" db="EMBL/GenBank/DDBJ databases">
        <title>Genomes of endolithic fungi from Antarctica.</title>
        <authorList>
            <person name="Coleine C."/>
            <person name="Masonjones S."/>
            <person name="Stajich J.E."/>
        </authorList>
    </citation>
    <scope>NUCLEOTIDE SEQUENCE [LARGE SCALE GENOMIC DNA]</scope>
    <source>
        <strain evidence="3 4">CCFEE 6314</strain>
    </source>
</reference>
<dbReference type="EMBL" id="NAJM01000050">
    <property type="protein sequence ID" value="RVX67262.1"/>
    <property type="molecule type" value="Genomic_DNA"/>
</dbReference>
<sequence length="830" mass="93100">MALRQDSSRGWTIDNSDNANAGLPQTSAQAVSSGPLLEPREGPNPAQWQAVKEQIRILYQTMPLKEVRRKLEQQHGFRATERMYKARLSQWGFSKNYSDRDYQICAVLRQIRLDAGKPRTAFIVHGHQRSLKDLHKYIKGRRLTEDDFLATASANIICRSQADQENDPQYAHVRAYTPEADNDPDDHPQPVSTTRYAAPGEIPRMSEGTVKLSLPGPGLVSETSPCPPLSHRNSLAFQKSPHDSTPSAGWSPATTHFTPVTLLTPVTGCSPQGTNVPNEWQYQGSPLPAVPAEQFPSYRDTTTYMTQPLIETNHATSSLDHQSHYATSSWSRDSPHIPCQRLQRDVEYMALQVVDTPSVKSLCGQDDIASWRQMNTDASTPDSEDYGQICSSCNEQTRTHFISLPNLEAQSRSILNDTAEVNQSTLQVPGSARSHNHSWRWVARCFSACIYFNRGDHDLANRSLVDADEEFERMLVPHQDPKIILALNQTLSILHMHNEGETTRRIMKSAYDVALRVLGETDPITHVVRWMVLVADLKHKSGEIPSETLLLVHKDLTAMHGYNDPRSIATLYCYGYMLNVEEKAEQAENVLREAYSRSCSVLGTKHLQSISALTNLHRAVRKQGQGRISEAIVMIRQAIKDSRETLGISHPKRLEGKRLLAMMLEEKGELDEVERLFWQITEGRIKMLGKRHPYTLGMKRDLEILLKKRGKWGTDQPTSTSDGAQSSTDSSDSWIDAMDMDAKETPEQTRLQDLFDWDANERWTDEARRGGKARPRSDTLETDDGSDGLASGSPLQQRGQVDISAGWNMIRADARSLGGGSDSGRSHEAF</sequence>
<dbReference type="PANTHER" id="PTHR38788">
    <property type="entry name" value="CLR5 DOMAIN-CONTAINING PROTEIN"/>
    <property type="match status" value="1"/>
</dbReference>
<dbReference type="Pfam" id="PF13374">
    <property type="entry name" value="TPR_10"/>
    <property type="match status" value="1"/>
</dbReference>
<dbReference type="Gene3D" id="1.25.40.10">
    <property type="entry name" value="Tetratricopeptide repeat domain"/>
    <property type="match status" value="1"/>
</dbReference>
<dbReference type="VEuPathDB" id="FungiDB:PV10_06864"/>
<dbReference type="InterPro" id="IPR011990">
    <property type="entry name" value="TPR-like_helical_dom_sf"/>
</dbReference>
<feature type="region of interest" description="Disordered" evidence="1">
    <location>
        <begin position="765"/>
        <end position="804"/>
    </location>
</feature>
<gene>
    <name evidence="3" type="ORF">B0A52_09299</name>
</gene>
<dbReference type="OrthoDB" id="1658288at2759"/>
<dbReference type="PANTHER" id="PTHR38788:SF3">
    <property type="entry name" value="CLR5 DOMAIN-CONTAINING PROTEIN"/>
    <property type="match status" value="1"/>
</dbReference>
<feature type="region of interest" description="Disordered" evidence="1">
    <location>
        <begin position="177"/>
        <end position="196"/>
    </location>
</feature>
<dbReference type="AlphaFoldDB" id="A0A438MWF5"/>
<name>A0A438MWF5_EXOME</name>
<evidence type="ECO:0000313" key="3">
    <source>
        <dbReference type="EMBL" id="RVX67262.1"/>
    </source>
</evidence>
<proteinExistence type="predicted"/>
<protein>
    <recommendedName>
        <fullName evidence="2">Clr5 domain-containing protein</fullName>
    </recommendedName>
</protein>
<dbReference type="Proteomes" id="UP000288859">
    <property type="component" value="Unassembled WGS sequence"/>
</dbReference>